<feature type="region of interest" description="Disordered" evidence="1">
    <location>
        <begin position="359"/>
        <end position="422"/>
    </location>
</feature>
<feature type="compositionally biased region" description="Basic and acidic residues" evidence="1">
    <location>
        <begin position="397"/>
        <end position="422"/>
    </location>
</feature>
<dbReference type="Gene3D" id="3.90.1640.10">
    <property type="entry name" value="inorganic pyrophosphatase (n-terminal core)"/>
    <property type="match status" value="2"/>
</dbReference>
<gene>
    <name evidence="2" type="ORF">EUGRSUZ_K02784</name>
</gene>
<dbReference type="GO" id="GO:0005737">
    <property type="term" value="C:cytoplasm"/>
    <property type="evidence" value="ECO:0000318"/>
    <property type="project" value="GO_Central"/>
</dbReference>
<sequence length="422" mass="45966">WFSNILKPPNADDSPQSPHSISTDQPPQLLLPRQLAHRRSRFQDGASAAQAQAIPAPPRRFRTAVPSQDEQLLSPPKNLVESAHRRSISSSTCSVPDNQVLSPPRSLVESAHRRSVSSSTCSLDKITSKAISNGGLKEGDGAREVGVNGFLKKQRSKIGKIFSGEINARAKIVLSGPSNSTSSMIAAICYAWLLENRMNKSKGEGNGGGSIAVPMMNFRRAKMWKQRQAAWLFHYVGLDATSLLFADEVDLESLVMAGKLSILVVGQDVLKTTGEVGSQCTVLTDNYCEEAYDLLETEVLKKLLLAGILLDTRNLNATGKLSTTRDAEAVQLLLVGSAPTYRNTLFDQLMQDPQDSTFTESLQQNYGKPPSESSSIAGSRKDHRVPERKSTTVHSQEGIKKGPEKNHHDAKTAKTDRVSPKP</sequence>
<feature type="non-terminal residue" evidence="2">
    <location>
        <position position="1"/>
    </location>
</feature>
<dbReference type="GO" id="GO:0004309">
    <property type="term" value="F:exopolyphosphatase activity"/>
    <property type="evidence" value="ECO:0000318"/>
    <property type="project" value="GO_Central"/>
</dbReference>
<feature type="compositionally biased region" description="Polar residues" evidence="1">
    <location>
        <begin position="359"/>
        <end position="377"/>
    </location>
</feature>
<organism evidence="2">
    <name type="scientific">Eucalyptus grandis</name>
    <name type="common">Flooded gum</name>
    <dbReference type="NCBI Taxonomy" id="71139"/>
    <lineage>
        <taxon>Eukaryota</taxon>
        <taxon>Viridiplantae</taxon>
        <taxon>Streptophyta</taxon>
        <taxon>Embryophyta</taxon>
        <taxon>Tracheophyta</taxon>
        <taxon>Spermatophyta</taxon>
        <taxon>Magnoliopsida</taxon>
        <taxon>eudicotyledons</taxon>
        <taxon>Gunneridae</taxon>
        <taxon>Pentapetalae</taxon>
        <taxon>rosids</taxon>
        <taxon>malvids</taxon>
        <taxon>Myrtales</taxon>
        <taxon>Myrtaceae</taxon>
        <taxon>Myrtoideae</taxon>
        <taxon>Eucalypteae</taxon>
        <taxon>Eucalyptus</taxon>
    </lineage>
</organism>
<evidence type="ECO:0000256" key="1">
    <source>
        <dbReference type="SAM" id="MobiDB-lite"/>
    </source>
</evidence>
<feature type="compositionally biased region" description="Polar residues" evidence="1">
    <location>
        <begin position="13"/>
        <end position="24"/>
    </location>
</feature>
<accession>A0A059A639</accession>
<feature type="non-terminal residue" evidence="2">
    <location>
        <position position="422"/>
    </location>
</feature>
<dbReference type="eggNOG" id="ENOG502QTMB">
    <property type="taxonomic scope" value="Eukaryota"/>
</dbReference>
<dbReference type="Gramene" id="KCW49204">
    <property type="protein sequence ID" value="KCW49204"/>
    <property type="gene ID" value="EUGRSUZ_K02784"/>
</dbReference>
<dbReference type="EMBL" id="KK198763">
    <property type="protein sequence ID" value="KCW49204.1"/>
    <property type="molecule type" value="Genomic_DNA"/>
</dbReference>
<protein>
    <submittedName>
        <fullName evidence="2">Uncharacterized protein</fullName>
    </submittedName>
</protein>
<dbReference type="STRING" id="71139.A0A059A639"/>
<dbReference type="PANTHER" id="PTHR12112:SF39">
    <property type="entry name" value="EG:152A3.5 PROTEIN (FBGN0003116_PN PROTEIN)"/>
    <property type="match status" value="1"/>
</dbReference>
<feature type="region of interest" description="Disordered" evidence="1">
    <location>
        <begin position="40"/>
        <end position="113"/>
    </location>
</feature>
<dbReference type="AlphaFoldDB" id="A0A059A639"/>
<name>A0A059A639_EUCGR</name>
<reference evidence="2" key="1">
    <citation type="submission" date="2013-07" db="EMBL/GenBank/DDBJ databases">
        <title>The genome of Eucalyptus grandis.</title>
        <authorList>
            <person name="Schmutz J."/>
            <person name="Hayes R."/>
            <person name="Myburg A."/>
            <person name="Tuskan G."/>
            <person name="Grattapaglia D."/>
            <person name="Rokhsar D.S."/>
        </authorList>
    </citation>
    <scope>NUCLEOTIDE SEQUENCE</scope>
    <source>
        <tissue evidence="2">Leaf extractions</tissue>
    </source>
</reference>
<dbReference type="PANTHER" id="PTHR12112">
    <property type="entry name" value="BNIP - RELATED"/>
    <property type="match status" value="1"/>
</dbReference>
<proteinExistence type="predicted"/>
<feature type="region of interest" description="Disordered" evidence="1">
    <location>
        <begin position="1"/>
        <end position="27"/>
    </location>
</feature>
<evidence type="ECO:0000313" key="2">
    <source>
        <dbReference type="EMBL" id="KCW49204.1"/>
    </source>
</evidence>
<feature type="compositionally biased region" description="Polar residues" evidence="1">
    <location>
        <begin position="88"/>
        <end position="101"/>
    </location>
</feature>
<dbReference type="InParanoid" id="A0A059A639"/>
<dbReference type="OMA" id="SEVESQC"/>
<dbReference type="FunFam" id="3.90.1640.10:FF:000010">
    <property type="entry name" value="Uncharacterized protein"/>
    <property type="match status" value="1"/>
</dbReference>